<reference evidence="3" key="1">
    <citation type="journal article" date="2011" name="Genetics">
        <title>Massive changes in genome architecture accompany the transition to self-fertility in the filamentous fungus Neurospora tetrasperma.</title>
        <authorList>
            <person name="Ellison C.E."/>
            <person name="Stajich J.E."/>
            <person name="Jacobson D.J."/>
            <person name="Natvig D.O."/>
            <person name="Lapidus A."/>
            <person name="Foster B."/>
            <person name="Aerts A."/>
            <person name="Riley R."/>
            <person name="Lindquist E.A."/>
            <person name="Grigoriev I.V."/>
            <person name="Taylor J.W."/>
        </authorList>
    </citation>
    <scope>NUCLEOTIDE SEQUENCE [LARGE SCALE GENOMIC DNA]</scope>
    <source>
        <strain evidence="3">FGSC 2508 / P0657</strain>
    </source>
</reference>
<accession>F8MKW2</accession>
<evidence type="ECO:0000313" key="3">
    <source>
        <dbReference type="Proteomes" id="UP000008065"/>
    </source>
</evidence>
<dbReference type="KEGG" id="nte:NEUTE1DRAFT62424"/>
<dbReference type="PANTHER" id="PTHR38111">
    <property type="entry name" value="ZN(2)-C6 FUNGAL-TYPE DOMAIN-CONTAINING PROTEIN-RELATED"/>
    <property type="match status" value="1"/>
</dbReference>
<organism evidence="2 3">
    <name type="scientific">Neurospora tetrasperma (strain FGSC 2508 / ATCC MYA-4615 / P0657)</name>
    <dbReference type="NCBI Taxonomy" id="510951"/>
    <lineage>
        <taxon>Eukaryota</taxon>
        <taxon>Fungi</taxon>
        <taxon>Dikarya</taxon>
        <taxon>Ascomycota</taxon>
        <taxon>Pezizomycotina</taxon>
        <taxon>Sordariomycetes</taxon>
        <taxon>Sordariomycetidae</taxon>
        <taxon>Sordariales</taxon>
        <taxon>Sordariaceae</taxon>
        <taxon>Neurospora</taxon>
    </lineage>
</organism>
<dbReference type="GeneID" id="20828937"/>
<feature type="region of interest" description="Disordered" evidence="1">
    <location>
        <begin position="61"/>
        <end position="102"/>
    </location>
</feature>
<dbReference type="RefSeq" id="XP_009850602.1">
    <property type="nucleotide sequence ID" value="XM_009852300.1"/>
</dbReference>
<name>F8MKW2_NEUT8</name>
<keyword evidence="3" id="KW-1185">Reference proteome</keyword>
<dbReference type="Proteomes" id="UP000008065">
    <property type="component" value="Unassembled WGS sequence"/>
</dbReference>
<dbReference type="EMBL" id="GL891304">
    <property type="protein sequence ID" value="EGO57490.1"/>
    <property type="molecule type" value="Genomic_DNA"/>
</dbReference>
<dbReference type="OrthoDB" id="3145928at2759"/>
<gene>
    <name evidence="2" type="ORF">NEUTE1DRAFT_62424</name>
</gene>
<sequence length="591" mass="66126">MVGVPGKYKGCNSCRVRRVKVRPISITAVSTFLKCIDSGRECLGYKRETVFIVGTIEDGGRCSSHPPRVIKSKKAKASTSSRSGGEEERETPRKKHQKHQKLELFPDQPLQSAWDDLILLSTSSGTKYNVQFTARNTRLQNVVRGSGGNREATGEFTVSSMADYEVSNIQLDFSGQDFELKSQCLISLPESQDRDPYMPSIGSCIMLYEHNNSTLYTNLYGSQSLIKDSGTQNDPIRRAGPEKFQTFPNHHFFVRVYRPNAILTALLNRTPTFLESAEWTSTPWEKHPKSILDQLFDIITLLPRNLWRADRVAEEVPTLARRQRAQDLLINCLNIERQLNACLMQLYQTIERVYWSIFEPLNLTDLPTGNHLHSSIQLQMQAQMQQIQQLPVDLIPDPARYGSKAVREWAERTCRSLEFALNNNINNTGSGVGGGGGGVDPELLAYPLCVIRAFYESLGATPSWENLGVGMDVDMMGVDGIAMGMGMGMEMNIGMNHQNMMTGGMGSMSYSSGMENLNIFSTRPTTTTTTTTAAIMMQQQQQQPQAPPPDGRLEVMWCDQFRERLKARGAEISSSIVGEGKKWREIAAFGY</sequence>
<dbReference type="PANTHER" id="PTHR38111:SF9">
    <property type="entry name" value="ZN(2)-C6 FUNGAL-TYPE DOMAIN-CONTAINING PROTEIN"/>
    <property type="match status" value="1"/>
</dbReference>
<evidence type="ECO:0000313" key="2">
    <source>
        <dbReference type="EMBL" id="EGO57490.1"/>
    </source>
</evidence>
<evidence type="ECO:0000256" key="1">
    <source>
        <dbReference type="SAM" id="MobiDB-lite"/>
    </source>
</evidence>
<dbReference type="AlphaFoldDB" id="F8MKW2"/>
<dbReference type="InterPro" id="IPR053178">
    <property type="entry name" value="Osmoadaptation_assoc"/>
</dbReference>
<dbReference type="HOGENOM" id="CLU_021599_2_0_1"/>
<protein>
    <submittedName>
        <fullName evidence="2">Uncharacterized protein</fullName>
    </submittedName>
</protein>
<dbReference type="VEuPathDB" id="FungiDB:NEUTE1DRAFT_62424"/>
<proteinExistence type="predicted"/>